<dbReference type="Proteomes" id="UP000013827">
    <property type="component" value="Unassembled WGS sequence"/>
</dbReference>
<dbReference type="InterPro" id="IPR027417">
    <property type="entry name" value="P-loop_NTPase"/>
</dbReference>
<dbReference type="HOGENOM" id="CLU_685939_0_0_1"/>
<proteinExistence type="predicted"/>
<keyword evidence="2" id="KW-1185">Reference proteome</keyword>
<dbReference type="AlphaFoldDB" id="A0A0D3JX16"/>
<reference evidence="2" key="1">
    <citation type="journal article" date="2013" name="Nature">
        <title>Pan genome of the phytoplankton Emiliania underpins its global distribution.</title>
        <authorList>
            <person name="Read B.A."/>
            <person name="Kegel J."/>
            <person name="Klute M.J."/>
            <person name="Kuo A."/>
            <person name="Lefebvre S.C."/>
            <person name="Maumus F."/>
            <person name="Mayer C."/>
            <person name="Miller J."/>
            <person name="Monier A."/>
            <person name="Salamov A."/>
            <person name="Young J."/>
            <person name="Aguilar M."/>
            <person name="Claverie J.M."/>
            <person name="Frickenhaus S."/>
            <person name="Gonzalez K."/>
            <person name="Herman E.K."/>
            <person name="Lin Y.C."/>
            <person name="Napier J."/>
            <person name="Ogata H."/>
            <person name="Sarno A.F."/>
            <person name="Shmutz J."/>
            <person name="Schroeder D."/>
            <person name="de Vargas C."/>
            <person name="Verret F."/>
            <person name="von Dassow P."/>
            <person name="Valentin K."/>
            <person name="Van de Peer Y."/>
            <person name="Wheeler G."/>
            <person name="Dacks J.B."/>
            <person name="Delwiche C.F."/>
            <person name="Dyhrman S.T."/>
            <person name="Glockner G."/>
            <person name="John U."/>
            <person name="Richards T."/>
            <person name="Worden A.Z."/>
            <person name="Zhang X."/>
            <person name="Grigoriev I.V."/>
            <person name="Allen A.E."/>
            <person name="Bidle K."/>
            <person name="Borodovsky M."/>
            <person name="Bowler C."/>
            <person name="Brownlee C."/>
            <person name="Cock J.M."/>
            <person name="Elias M."/>
            <person name="Gladyshev V.N."/>
            <person name="Groth M."/>
            <person name="Guda C."/>
            <person name="Hadaegh A."/>
            <person name="Iglesias-Rodriguez M.D."/>
            <person name="Jenkins J."/>
            <person name="Jones B.M."/>
            <person name="Lawson T."/>
            <person name="Leese F."/>
            <person name="Lindquist E."/>
            <person name="Lobanov A."/>
            <person name="Lomsadze A."/>
            <person name="Malik S.B."/>
            <person name="Marsh M.E."/>
            <person name="Mackinder L."/>
            <person name="Mock T."/>
            <person name="Mueller-Roeber B."/>
            <person name="Pagarete A."/>
            <person name="Parker M."/>
            <person name="Probert I."/>
            <person name="Quesneville H."/>
            <person name="Raines C."/>
            <person name="Rensing S.A."/>
            <person name="Riano-Pachon D.M."/>
            <person name="Richier S."/>
            <person name="Rokitta S."/>
            <person name="Shiraiwa Y."/>
            <person name="Soanes D.M."/>
            <person name="van der Giezen M."/>
            <person name="Wahlund T.M."/>
            <person name="Williams B."/>
            <person name="Wilson W."/>
            <person name="Wolfe G."/>
            <person name="Wurch L.L."/>
        </authorList>
    </citation>
    <scope>NUCLEOTIDE SEQUENCE</scope>
</reference>
<dbReference type="EnsemblProtists" id="EOD28051">
    <property type="protein sequence ID" value="EOD28051"/>
    <property type="gene ID" value="EMIHUDRAFT_114385"/>
</dbReference>
<dbReference type="PaxDb" id="2903-EOD28051"/>
<organism evidence="1 2">
    <name type="scientific">Emiliania huxleyi (strain CCMP1516)</name>
    <dbReference type="NCBI Taxonomy" id="280463"/>
    <lineage>
        <taxon>Eukaryota</taxon>
        <taxon>Haptista</taxon>
        <taxon>Haptophyta</taxon>
        <taxon>Prymnesiophyceae</taxon>
        <taxon>Isochrysidales</taxon>
        <taxon>Noelaerhabdaceae</taxon>
        <taxon>Emiliania</taxon>
    </lineage>
</organism>
<evidence type="ECO:0000313" key="1">
    <source>
        <dbReference type="EnsemblProtists" id="EOD28051"/>
    </source>
</evidence>
<name>A0A0D3JX16_EMIH1</name>
<dbReference type="GeneID" id="17273596"/>
<accession>A0A0D3JX16</accession>
<reference evidence="1" key="2">
    <citation type="submission" date="2024-10" db="UniProtKB">
        <authorList>
            <consortium name="EnsemblProtists"/>
        </authorList>
    </citation>
    <scope>IDENTIFICATION</scope>
</reference>
<sequence>MRTVGAQNDARKQHSCSAALRLALRATRLRARVRSVAALAALAALTALAALAARTTLNDQVQDPDPRGLVAWISFGKVGSSTMRVLLKRRAVRHGWQDFVPGVGWVGREFAMSPNDNLICHAKGSRLAQGMDETSVAKLAPPPCADAPDGYVVQTDYGYCEAVAPRPCRYLTILREPISRVVSAYNYFCLSCEEGGMQCVKNESNRAAAAASNAMLPLDAHGLPLAMPQAACPHMSIVEYALWSGDNYYVRRLACAKAGACNAVHEEGRHAMGAADLEVAVRRLEQPEMLVVFTEELSTLAISAIETYLDDELPLTANSNVHAHRFTPNATELQQLGSMRVLGFDVKLYRTLWAREHGSPEGTSTSVSPEAVGRRLMASEEVQRGEARVRLMWPADGFVLRL</sequence>
<evidence type="ECO:0000313" key="2">
    <source>
        <dbReference type="Proteomes" id="UP000013827"/>
    </source>
</evidence>
<dbReference type="Gene3D" id="3.40.50.300">
    <property type="entry name" value="P-loop containing nucleotide triphosphate hydrolases"/>
    <property type="match status" value="1"/>
</dbReference>
<protein>
    <recommendedName>
        <fullName evidence="3">Sulfotransferase domain-containing protein</fullName>
    </recommendedName>
</protein>
<dbReference type="KEGG" id="ehx:EMIHUDRAFT_114385"/>
<evidence type="ECO:0008006" key="3">
    <source>
        <dbReference type="Google" id="ProtNLM"/>
    </source>
</evidence>
<dbReference type="RefSeq" id="XP_005780480.1">
    <property type="nucleotide sequence ID" value="XM_005780423.1"/>
</dbReference>